<comment type="caution">
    <text evidence="1">The sequence shown here is derived from an EMBL/GenBank/DDBJ whole genome shotgun (WGS) entry which is preliminary data.</text>
</comment>
<gene>
    <name evidence="1" type="ORF">QBC38DRAFT_491158</name>
</gene>
<dbReference type="InterPro" id="IPR036514">
    <property type="entry name" value="SGNH_hydro_sf"/>
</dbReference>
<protein>
    <submittedName>
        <fullName evidence="1">Uncharacterized protein</fullName>
    </submittedName>
</protein>
<accession>A0AAN6YSP5</accession>
<dbReference type="Proteomes" id="UP001301958">
    <property type="component" value="Unassembled WGS sequence"/>
</dbReference>
<evidence type="ECO:0000313" key="1">
    <source>
        <dbReference type="EMBL" id="KAK4221877.1"/>
    </source>
</evidence>
<dbReference type="Gene3D" id="3.40.50.1110">
    <property type="entry name" value="SGNH hydrolase"/>
    <property type="match status" value="1"/>
</dbReference>
<proteinExistence type="predicted"/>
<dbReference type="EMBL" id="MU865508">
    <property type="protein sequence ID" value="KAK4221877.1"/>
    <property type="molecule type" value="Genomic_DNA"/>
</dbReference>
<sequence length="453" mass="50731">MHFATYKPWDHTERDPGPFNHDAPSSGIQYLVALLHVPSRFFRGGPKTVIHFTAIFAFIFLMIKTKSLSASSSTVFLAQSSPRTWQWTTEVKVVSNLHTQDNPNGLRIVVFGQDDAATPGRMTTVLNGARMPAWTDVMCDELNCDTLLSFIPLSSKTNQHALTSNSIHLNHTSPHQSLLPDLSQQIDFYLSLPMKPTTSRTIYIITLGSSDIHSLTTNLDLSLELSKKLVSTLSSEIFTQIERLYTTHTNSTKNTFQVLIPTLLDPTIFPGWNSHSRTTTISEKETALRNAASLTRHWNDLLKDKLDAWVFQSDCTSSSSSNSSLSVQIERDAIFLDSSNYILDILREHSFVKQGLDDKTGTGRGILKGGRFENISGVCYSTSSDGKKKKKQNDNKNKKNIVSVCENPNDYLFWNKEKLGPRAVKGIGRWAAEVMRNEKTVRAEMGRGVWAGW</sequence>
<name>A0AAN6YSP5_9PEZI</name>
<evidence type="ECO:0000313" key="2">
    <source>
        <dbReference type="Proteomes" id="UP001301958"/>
    </source>
</evidence>
<reference evidence="1" key="1">
    <citation type="journal article" date="2023" name="Mol. Phylogenet. Evol.">
        <title>Genome-scale phylogeny and comparative genomics of the fungal order Sordariales.</title>
        <authorList>
            <person name="Hensen N."/>
            <person name="Bonometti L."/>
            <person name="Westerberg I."/>
            <person name="Brannstrom I.O."/>
            <person name="Guillou S."/>
            <person name="Cros-Aarteil S."/>
            <person name="Calhoun S."/>
            <person name="Haridas S."/>
            <person name="Kuo A."/>
            <person name="Mondo S."/>
            <person name="Pangilinan J."/>
            <person name="Riley R."/>
            <person name="LaButti K."/>
            <person name="Andreopoulos B."/>
            <person name="Lipzen A."/>
            <person name="Chen C."/>
            <person name="Yan M."/>
            <person name="Daum C."/>
            <person name="Ng V."/>
            <person name="Clum A."/>
            <person name="Steindorff A."/>
            <person name="Ohm R.A."/>
            <person name="Martin F."/>
            <person name="Silar P."/>
            <person name="Natvig D.O."/>
            <person name="Lalanne C."/>
            <person name="Gautier V."/>
            <person name="Ament-Velasquez S.L."/>
            <person name="Kruys A."/>
            <person name="Hutchinson M.I."/>
            <person name="Powell A.J."/>
            <person name="Barry K."/>
            <person name="Miller A.N."/>
            <person name="Grigoriev I.V."/>
            <person name="Debuchy R."/>
            <person name="Gladieux P."/>
            <person name="Hiltunen Thoren M."/>
            <person name="Johannesson H."/>
        </authorList>
    </citation>
    <scope>NUCLEOTIDE SEQUENCE</scope>
    <source>
        <strain evidence="1">CBS 990.96</strain>
    </source>
</reference>
<keyword evidence="2" id="KW-1185">Reference proteome</keyword>
<organism evidence="1 2">
    <name type="scientific">Podospora fimiseda</name>
    <dbReference type="NCBI Taxonomy" id="252190"/>
    <lineage>
        <taxon>Eukaryota</taxon>
        <taxon>Fungi</taxon>
        <taxon>Dikarya</taxon>
        <taxon>Ascomycota</taxon>
        <taxon>Pezizomycotina</taxon>
        <taxon>Sordariomycetes</taxon>
        <taxon>Sordariomycetidae</taxon>
        <taxon>Sordariales</taxon>
        <taxon>Podosporaceae</taxon>
        <taxon>Podospora</taxon>
    </lineage>
</organism>
<reference evidence="1" key="2">
    <citation type="submission" date="2023-05" db="EMBL/GenBank/DDBJ databases">
        <authorList>
            <consortium name="Lawrence Berkeley National Laboratory"/>
            <person name="Steindorff A."/>
            <person name="Hensen N."/>
            <person name="Bonometti L."/>
            <person name="Westerberg I."/>
            <person name="Brannstrom I.O."/>
            <person name="Guillou S."/>
            <person name="Cros-Aarteil S."/>
            <person name="Calhoun S."/>
            <person name="Haridas S."/>
            <person name="Kuo A."/>
            <person name="Mondo S."/>
            <person name="Pangilinan J."/>
            <person name="Riley R."/>
            <person name="Labutti K."/>
            <person name="Andreopoulos B."/>
            <person name="Lipzen A."/>
            <person name="Chen C."/>
            <person name="Yanf M."/>
            <person name="Daum C."/>
            <person name="Ng V."/>
            <person name="Clum A."/>
            <person name="Ohm R."/>
            <person name="Martin F."/>
            <person name="Silar P."/>
            <person name="Natvig D."/>
            <person name="Lalanne C."/>
            <person name="Gautier V."/>
            <person name="Ament-Velasquez S.L."/>
            <person name="Kruys A."/>
            <person name="Hutchinson M.I."/>
            <person name="Powell A.J."/>
            <person name="Barry K."/>
            <person name="Miller A.N."/>
            <person name="Grigoriev I.V."/>
            <person name="Debuchy R."/>
            <person name="Gladieux P."/>
            <person name="Thoren M.H."/>
            <person name="Johannesson H."/>
        </authorList>
    </citation>
    <scope>NUCLEOTIDE SEQUENCE</scope>
    <source>
        <strain evidence="1">CBS 990.96</strain>
    </source>
</reference>
<dbReference type="AlphaFoldDB" id="A0AAN6YSP5"/>